<comment type="caution">
    <text evidence="1">The sequence shown here is derived from an EMBL/GenBank/DDBJ whole genome shotgun (WGS) entry which is preliminary data.</text>
</comment>
<organism evidence="1 2">
    <name type="scientific">Mythimna loreyi</name>
    <dbReference type="NCBI Taxonomy" id="667449"/>
    <lineage>
        <taxon>Eukaryota</taxon>
        <taxon>Metazoa</taxon>
        <taxon>Ecdysozoa</taxon>
        <taxon>Arthropoda</taxon>
        <taxon>Hexapoda</taxon>
        <taxon>Insecta</taxon>
        <taxon>Pterygota</taxon>
        <taxon>Neoptera</taxon>
        <taxon>Endopterygota</taxon>
        <taxon>Lepidoptera</taxon>
        <taxon>Glossata</taxon>
        <taxon>Ditrysia</taxon>
        <taxon>Noctuoidea</taxon>
        <taxon>Noctuidae</taxon>
        <taxon>Noctuinae</taxon>
        <taxon>Hadenini</taxon>
        <taxon>Mythimna</taxon>
    </lineage>
</organism>
<name>A0ACC2QB84_9NEOP</name>
<dbReference type="Proteomes" id="UP001231649">
    <property type="component" value="Chromosome 23"/>
</dbReference>
<gene>
    <name evidence="1" type="ORF">PYW08_009426</name>
</gene>
<evidence type="ECO:0000313" key="1">
    <source>
        <dbReference type="EMBL" id="KAJ8710911.1"/>
    </source>
</evidence>
<dbReference type="EMBL" id="CM056799">
    <property type="protein sequence ID" value="KAJ8710911.1"/>
    <property type="molecule type" value="Genomic_DNA"/>
</dbReference>
<accession>A0ACC2QB84</accession>
<proteinExistence type="predicted"/>
<sequence>MKNIIILALLCVGCESYYAAMKNVQSTCVILIKSRNCSDTERRICRNIQRLQKASFKKMSACGLFIIDTTLLIQLLSFITFHIIVYLQLTYL</sequence>
<evidence type="ECO:0000313" key="2">
    <source>
        <dbReference type="Proteomes" id="UP001231649"/>
    </source>
</evidence>
<reference evidence="1" key="1">
    <citation type="submission" date="2023-03" db="EMBL/GenBank/DDBJ databases">
        <title>Chromosome-level genomes of two armyworms, Mythimna separata and Mythimna loreyi, provide insights into the biosynthesis and reception of sex pheromones.</title>
        <authorList>
            <person name="Zhao H."/>
        </authorList>
    </citation>
    <scope>NUCLEOTIDE SEQUENCE</scope>
    <source>
        <strain evidence="1">BeijingLab</strain>
    </source>
</reference>
<protein>
    <submittedName>
        <fullName evidence="1">Uncharacterized protein</fullName>
    </submittedName>
</protein>
<keyword evidence="2" id="KW-1185">Reference proteome</keyword>